<dbReference type="InterPro" id="IPR006158">
    <property type="entry name" value="Cobalamin-bd"/>
</dbReference>
<feature type="non-terminal residue" evidence="8">
    <location>
        <position position="429"/>
    </location>
</feature>
<keyword evidence="4" id="KW-0408">Iron</keyword>
<protein>
    <submittedName>
        <fullName evidence="8">B12-binding domain-containing radical SAM protein</fullName>
    </submittedName>
</protein>
<dbReference type="Pfam" id="PF02310">
    <property type="entry name" value="B12-binding"/>
    <property type="match status" value="1"/>
</dbReference>
<dbReference type="EMBL" id="JAFGDB010000053">
    <property type="protein sequence ID" value="MBN2067469.1"/>
    <property type="molecule type" value="Genomic_DNA"/>
</dbReference>
<dbReference type="SFLD" id="SFLDG01082">
    <property type="entry name" value="B12-binding_domain_containing"/>
    <property type="match status" value="1"/>
</dbReference>
<evidence type="ECO:0000256" key="2">
    <source>
        <dbReference type="ARBA" id="ARBA00022691"/>
    </source>
</evidence>
<dbReference type="Proteomes" id="UP000809243">
    <property type="component" value="Unassembled WGS sequence"/>
</dbReference>
<evidence type="ECO:0000313" key="9">
    <source>
        <dbReference type="Proteomes" id="UP000809243"/>
    </source>
</evidence>
<dbReference type="GO" id="GO:0046872">
    <property type="term" value="F:metal ion binding"/>
    <property type="evidence" value="ECO:0007669"/>
    <property type="project" value="UniProtKB-KW"/>
</dbReference>
<dbReference type="GO" id="GO:0051539">
    <property type="term" value="F:4 iron, 4 sulfur cluster binding"/>
    <property type="evidence" value="ECO:0007669"/>
    <property type="project" value="UniProtKB-KW"/>
</dbReference>
<dbReference type="SFLD" id="SFLDS00029">
    <property type="entry name" value="Radical_SAM"/>
    <property type="match status" value="1"/>
</dbReference>
<feature type="domain" description="B12-binding" evidence="6">
    <location>
        <begin position="1"/>
        <end position="135"/>
    </location>
</feature>
<dbReference type="Pfam" id="PF04055">
    <property type="entry name" value="Radical_SAM"/>
    <property type="match status" value="1"/>
</dbReference>
<dbReference type="PROSITE" id="PS51332">
    <property type="entry name" value="B12_BINDING"/>
    <property type="match status" value="1"/>
</dbReference>
<evidence type="ECO:0000259" key="7">
    <source>
        <dbReference type="PROSITE" id="PS51918"/>
    </source>
</evidence>
<keyword evidence="3" id="KW-0479">Metal-binding</keyword>
<evidence type="ECO:0000313" key="8">
    <source>
        <dbReference type="EMBL" id="MBN2067469.1"/>
    </source>
</evidence>
<dbReference type="InterPro" id="IPR007197">
    <property type="entry name" value="rSAM"/>
</dbReference>
<feature type="domain" description="Radical SAM core" evidence="7">
    <location>
        <begin position="174"/>
        <end position="416"/>
    </location>
</feature>
<gene>
    <name evidence="8" type="ORF">JW744_03305</name>
</gene>
<proteinExistence type="predicted"/>
<dbReference type="SMART" id="SM00729">
    <property type="entry name" value="Elp3"/>
    <property type="match status" value="1"/>
</dbReference>
<dbReference type="SFLD" id="SFLDG01123">
    <property type="entry name" value="methyltransferase_(Class_B)"/>
    <property type="match status" value="1"/>
</dbReference>
<sequence length="429" mass="49022">MRVLLVNPNITLQTYVPLGLAYISAVLKQAGHETSAFDTRISVKRNVEHDLGERIKSFKPDIVAISCREIDFERGLLVASIAKEHNAFVIAGGPYATAAPHELISFNEIDAVCIGEAEDAFVELAERMQKGKGFYSVKNFWFKEKGKIIRNPVRELRADIDSLPYPDWGVFMQESGKFEPTFLSSRGCPFNCTYCINNLLQKLYLGKGKYIRFRKAENILAEVKYCVKKYNVKLVNFVDDAFTVDKKRLKEFAEGYKKEIKVPFTIITRADMIDYATFKMLKEAGCESVAMGVESGSDFIREKVMKRRMPRETIVNAFKAAHKAGLYTYAFNIIGSPHETEKTIWETIELNREIRPGGAQVSIMAAFKGSDLYNYVKKKGWLSDKKFTGWFNESALSLPSISRRKLEAYHKTFAFYVYAPKYMYPFIHL</sequence>
<dbReference type="Gene3D" id="3.80.30.20">
    <property type="entry name" value="tm_1862 like domain"/>
    <property type="match status" value="1"/>
</dbReference>
<dbReference type="CDD" id="cd01335">
    <property type="entry name" value="Radical_SAM"/>
    <property type="match status" value="1"/>
</dbReference>
<dbReference type="GO" id="GO:0031419">
    <property type="term" value="F:cobalamin binding"/>
    <property type="evidence" value="ECO:0007669"/>
    <property type="project" value="InterPro"/>
</dbReference>
<accession>A0A938YUN6</accession>
<comment type="caution">
    <text evidence="8">The sequence shown here is derived from an EMBL/GenBank/DDBJ whole genome shotgun (WGS) entry which is preliminary data.</text>
</comment>
<dbReference type="GO" id="GO:0005829">
    <property type="term" value="C:cytosol"/>
    <property type="evidence" value="ECO:0007669"/>
    <property type="project" value="TreeGrafter"/>
</dbReference>
<name>A0A938YUN6_9ARCH</name>
<dbReference type="CDD" id="cd02068">
    <property type="entry name" value="radical_SAM_B12_BD"/>
    <property type="match status" value="1"/>
</dbReference>
<dbReference type="InterPro" id="IPR006638">
    <property type="entry name" value="Elp3/MiaA/NifB-like_rSAM"/>
</dbReference>
<evidence type="ECO:0000256" key="3">
    <source>
        <dbReference type="ARBA" id="ARBA00022723"/>
    </source>
</evidence>
<dbReference type="InterPro" id="IPR058240">
    <property type="entry name" value="rSAM_sf"/>
</dbReference>
<comment type="cofactor">
    <cofactor evidence="1">
        <name>[4Fe-4S] cluster</name>
        <dbReference type="ChEBI" id="CHEBI:49883"/>
    </cofactor>
</comment>
<evidence type="ECO:0000259" key="6">
    <source>
        <dbReference type="PROSITE" id="PS51332"/>
    </source>
</evidence>
<dbReference type="SUPFAM" id="SSF102114">
    <property type="entry name" value="Radical SAM enzymes"/>
    <property type="match status" value="1"/>
</dbReference>
<organism evidence="8 9">
    <name type="scientific">Candidatus Iainarchaeum sp</name>
    <dbReference type="NCBI Taxonomy" id="3101447"/>
    <lineage>
        <taxon>Archaea</taxon>
        <taxon>Candidatus Iainarchaeota</taxon>
        <taxon>Candidatus Iainarchaeia</taxon>
        <taxon>Candidatus Iainarchaeales</taxon>
        <taxon>Candidatus Iainarchaeaceae</taxon>
        <taxon>Candidatus Iainarchaeum</taxon>
    </lineage>
</organism>
<dbReference type="InterPro" id="IPR051198">
    <property type="entry name" value="BchE-like"/>
</dbReference>
<dbReference type="InterPro" id="IPR023404">
    <property type="entry name" value="rSAM_horseshoe"/>
</dbReference>
<evidence type="ECO:0000256" key="1">
    <source>
        <dbReference type="ARBA" id="ARBA00001966"/>
    </source>
</evidence>
<dbReference type="PROSITE" id="PS51918">
    <property type="entry name" value="RADICAL_SAM"/>
    <property type="match status" value="1"/>
</dbReference>
<dbReference type="PANTHER" id="PTHR43409:SF16">
    <property type="entry name" value="SLR0320 PROTEIN"/>
    <property type="match status" value="1"/>
</dbReference>
<keyword evidence="2" id="KW-0949">S-adenosyl-L-methionine</keyword>
<dbReference type="GO" id="GO:0003824">
    <property type="term" value="F:catalytic activity"/>
    <property type="evidence" value="ECO:0007669"/>
    <property type="project" value="InterPro"/>
</dbReference>
<dbReference type="PANTHER" id="PTHR43409">
    <property type="entry name" value="ANAEROBIC MAGNESIUM-PROTOPORPHYRIN IX MONOMETHYL ESTER CYCLASE-RELATED"/>
    <property type="match status" value="1"/>
</dbReference>
<evidence type="ECO:0000256" key="5">
    <source>
        <dbReference type="ARBA" id="ARBA00023014"/>
    </source>
</evidence>
<evidence type="ECO:0000256" key="4">
    <source>
        <dbReference type="ARBA" id="ARBA00023004"/>
    </source>
</evidence>
<reference evidence="8" key="1">
    <citation type="submission" date="2021-01" db="EMBL/GenBank/DDBJ databases">
        <title>Active Sulfur Cycling in an Early Earth Analoge.</title>
        <authorList>
            <person name="Hahn C.R."/>
            <person name="Youssef N.H."/>
            <person name="Elshahed M."/>
        </authorList>
    </citation>
    <scope>NUCLEOTIDE SEQUENCE</scope>
    <source>
        <strain evidence="8">Zod_Metabat.1151</strain>
    </source>
</reference>
<dbReference type="Gene3D" id="3.40.50.280">
    <property type="entry name" value="Cobalamin-binding domain"/>
    <property type="match status" value="1"/>
</dbReference>
<dbReference type="AlphaFoldDB" id="A0A938YUN6"/>
<dbReference type="InterPro" id="IPR034466">
    <property type="entry name" value="Methyltransferase_Class_B"/>
</dbReference>
<keyword evidence="5" id="KW-0411">Iron-sulfur</keyword>